<dbReference type="RefSeq" id="XP_013794137.1">
    <property type="nucleotide sequence ID" value="XM_013938683.1"/>
</dbReference>
<evidence type="ECO:0000313" key="3">
    <source>
        <dbReference type="RefSeq" id="XP_013794137.1"/>
    </source>
</evidence>
<protein>
    <submittedName>
        <fullName evidence="3">Uncharacterized protein LOC106478162</fullName>
    </submittedName>
</protein>
<name>A0ABM1C4R6_LIMPO</name>
<dbReference type="Proteomes" id="UP000694941">
    <property type="component" value="Unplaced"/>
</dbReference>
<feature type="compositionally biased region" description="Low complexity" evidence="1">
    <location>
        <begin position="205"/>
        <end position="230"/>
    </location>
</feature>
<feature type="region of interest" description="Disordered" evidence="1">
    <location>
        <begin position="1"/>
        <end position="30"/>
    </location>
</feature>
<evidence type="ECO:0000256" key="1">
    <source>
        <dbReference type="SAM" id="MobiDB-lite"/>
    </source>
</evidence>
<keyword evidence="2" id="KW-1185">Reference proteome</keyword>
<reference evidence="3" key="1">
    <citation type="submission" date="2025-08" db="UniProtKB">
        <authorList>
            <consortium name="RefSeq"/>
        </authorList>
    </citation>
    <scope>IDENTIFICATION</scope>
    <source>
        <tissue evidence="3">Muscle</tissue>
    </source>
</reference>
<dbReference type="PANTHER" id="PTHR45775">
    <property type="entry name" value="RAD, GEM/KIR FAMILY MEMBER 2, ISOFORM C"/>
    <property type="match status" value="1"/>
</dbReference>
<sequence length="270" mass="30331">MPKKTSPQSQRRNRSASIPTNSLGASSSLLQIRKGLPGPVENFLHRSPSPLPYLRSNDHPTLRITDHRDNILTSCSQISPDTLGQRPEFAAMNEPRSPKLWLQSKTFTSSHGRSYSFRNMRRPTPQQLAEEEQFRPRGATMPSDSMSYLREKRRQRLRERSASPNSSPLDHTESEYDTFYRIRSFSITPKGGVINRGDRVRQRSRSSNSTASSYTYPSCPSTATSCSSGPGTRCTHLKVLMLGATGVGKRSIVSQFMSSEYMNTYDTSQS</sequence>
<feature type="region of interest" description="Disordered" evidence="1">
    <location>
        <begin position="111"/>
        <end position="173"/>
    </location>
</feature>
<accession>A0ABM1C4R6</accession>
<dbReference type="InterPro" id="IPR051641">
    <property type="entry name" value="RGK_GTP-binding_reg"/>
</dbReference>
<evidence type="ECO:0000313" key="2">
    <source>
        <dbReference type="Proteomes" id="UP000694941"/>
    </source>
</evidence>
<gene>
    <name evidence="3" type="primary">LOC106478162</name>
</gene>
<proteinExistence type="predicted"/>
<dbReference type="GeneID" id="106478162"/>
<feature type="region of interest" description="Disordered" evidence="1">
    <location>
        <begin position="190"/>
        <end position="230"/>
    </location>
</feature>
<dbReference type="PANTHER" id="PTHR45775:SF6">
    <property type="entry name" value="RAD, GEM_KIR FAMILY MEMBER 2, ISOFORM C"/>
    <property type="match status" value="1"/>
</dbReference>
<organism evidence="2 3">
    <name type="scientific">Limulus polyphemus</name>
    <name type="common">Atlantic horseshoe crab</name>
    <dbReference type="NCBI Taxonomy" id="6850"/>
    <lineage>
        <taxon>Eukaryota</taxon>
        <taxon>Metazoa</taxon>
        <taxon>Ecdysozoa</taxon>
        <taxon>Arthropoda</taxon>
        <taxon>Chelicerata</taxon>
        <taxon>Merostomata</taxon>
        <taxon>Xiphosura</taxon>
        <taxon>Limulidae</taxon>
        <taxon>Limulus</taxon>
    </lineage>
</organism>